<dbReference type="Proteomes" id="UP000299102">
    <property type="component" value="Unassembled WGS sequence"/>
</dbReference>
<comment type="caution">
    <text evidence="2">The sequence shown here is derived from an EMBL/GenBank/DDBJ whole genome shotgun (WGS) entry which is preliminary data.</text>
</comment>
<accession>A0A4C1XNG0</accession>
<evidence type="ECO:0000313" key="3">
    <source>
        <dbReference type="Proteomes" id="UP000299102"/>
    </source>
</evidence>
<dbReference type="AlphaFoldDB" id="A0A4C1XNG0"/>
<organism evidence="2 3">
    <name type="scientific">Eumeta variegata</name>
    <name type="common">Bagworm moth</name>
    <name type="synonym">Eumeta japonica</name>
    <dbReference type="NCBI Taxonomy" id="151549"/>
    <lineage>
        <taxon>Eukaryota</taxon>
        <taxon>Metazoa</taxon>
        <taxon>Ecdysozoa</taxon>
        <taxon>Arthropoda</taxon>
        <taxon>Hexapoda</taxon>
        <taxon>Insecta</taxon>
        <taxon>Pterygota</taxon>
        <taxon>Neoptera</taxon>
        <taxon>Endopterygota</taxon>
        <taxon>Lepidoptera</taxon>
        <taxon>Glossata</taxon>
        <taxon>Ditrysia</taxon>
        <taxon>Tineoidea</taxon>
        <taxon>Psychidae</taxon>
        <taxon>Oiketicinae</taxon>
        <taxon>Eumeta</taxon>
    </lineage>
</organism>
<evidence type="ECO:0000313" key="2">
    <source>
        <dbReference type="EMBL" id="GBP64542.1"/>
    </source>
</evidence>
<name>A0A4C1XNG0_EUMVA</name>
<gene>
    <name evidence="2" type="ORF">EVAR_89588_1</name>
</gene>
<evidence type="ECO:0000256" key="1">
    <source>
        <dbReference type="SAM" id="MobiDB-lite"/>
    </source>
</evidence>
<keyword evidence="3" id="KW-1185">Reference proteome</keyword>
<protein>
    <submittedName>
        <fullName evidence="2">Uncharacterized protein</fullName>
    </submittedName>
</protein>
<proteinExistence type="predicted"/>
<feature type="region of interest" description="Disordered" evidence="1">
    <location>
        <begin position="16"/>
        <end position="43"/>
    </location>
</feature>
<dbReference type="EMBL" id="BGZK01000901">
    <property type="protein sequence ID" value="GBP64542.1"/>
    <property type="molecule type" value="Genomic_DNA"/>
</dbReference>
<sequence>MDNLIHAQYTDGWKFKSKSGSGPAPFPASAAPAAPPPPRDRAKDSFQFSMAQRTRPMCALGSAVACRPRVRLRMAHSPSITPFPLHYNTLPLSPHTPHHRHILSIIRHSISTQVGNALRPQASAGGRRPPPTPWWFACWFALCTLCYNNETFCLNEFSLAKTLTSTIFNLKF</sequence>
<reference evidence="2 3" key="1">
    <citation type="journal article" date="2019" name="Commun. Biol.">
        <title>The bagworm genome reveals a unique fibroin gene that provides high tensile strength.</title>
        <authorList>
            <person name="Kono N."/>
            <person name="Nakamura H."/>
            <person name="Ohtoshi R."/>
            <person name="Tomita M."/>
            <person name="Numata K."/>
            <person name="Arakawa K."/>
        </authorList>
    </citation>
    <scope>NUCLEOTIDE SEQUENCE [LARGE SCALE GENOMIC DNA]</scope>
</reference>